<feature type="chain" id="PRO_5016377500" description="PE-PGRS family protein" evidence="1">
    <location>
        <begin position="23"/>
        <end position="304"/>
    </location>
</feature>
<comment type="caution">
    <text evidence="2">The sequence shown here is derived from an EMBL/GenBank/DDBJ whole genome shotgun (WGS) entry which is preliminary data.</text>
</comment>
<dbReference type="PROSITE" id="PS51257">
    <property type="entry name" value="PROKAR_LIPOPROTEIN"/>
    <property type="match status" value="1"/>
</dbReference>
<gene>
    <name evidence="2" type="ORF">CLV98_101588</name>
</gene>
<keyword evidence="1" id="KW-0732">Signal</keyword>
<evidence type="ECO:0000256" key="1">
    <source>
        <dbReference type="SAM" id="SignalP"/>
    </source>
</evidence>
<reference evidence="2 3" key="1">
    <citation type="submission" date="2018-03" db="EMBL/GenBank/DDBJ databases">
        <title>Genomic Encyclopedia of Archaeal and Bacterial Type Strains, Phase II (KMG-II): from individual species to whole genera.</title>
        <authorList>
            <person name="Goeker M."/>
        </authorList>
    </citation>
    <scope>NUCLEOTIDE SEQUENCE [LARGE SCALE GENOMIC DNA]</scope>
    <source>
        <strain evidence="2 3">DSM 100346</strain>
    </source>
</reference>
<dbReference type="EMBL" id="QGDT01000001">
    <property type="protein sequence ID" value="PWJ60404.1"/>
    <property type="molecule type" value="Genomic_DNA"/>
</dbReference>
<feature type="signal peptide" evidence="1">
    <location>
        <begin position="1"/>
        <end position="22"/>
    </location>
</feature>
<evidence type="ECO:0000313" key="2">
    <source>
        <dbReference type="EMBL" id="PWJ60404.1"/>
    </source>
</evidence>
<keyword evidence="3" id="KW-1185">Reference proteome</keyword>
<evidence type="ECO:0000313" key="3">
    <source>
        <dbReference type="Proteomes" id="UP000245880"/>
    </source>
</evidence>
<sequence>MNFPKHVVQHILSLFLSTCLLATLSCKTGDGPLAVSGDEFQTIPTVYPIVPGIIDEASGIAPAQYLTDYLWTIQDSGGPNSVYLLAKNSSTITEYSIPGANNIDWEDIASGHGPEEGKQYLYVADIGNNSGIPISNTIYRMPDLQSTNGSFESQSVEKIEFRYPDGFHNSEALLLDPTTLDLIVISKEASQAVIYRIPYPQSTTEVNMAEKVGVIPGINLVTAGDISAKGDEILIRTYLSVSYWRVPTGQTILQTLQTSAHRSYLVALEPQGEGICFDHDLKGYFTVSELGAASSVGLNYFKRK</sequence>
<dbReference type="Proteomes" id="UP000245880">
    <property type="component" value="Unassembled WGS sequence"/>
</dbReference>
<proteinExistence type="predicted"/>
<name>A0A316AT09_9BACT</name>
<protein>
    <recommendedName>
        <fullName evidence="4">PE-PGRS family protein</fullName>
    </recommendedName>
</protein>
<dbReference type="AlphaFoldDB" id="A0A316AT09"/>
<organism evidence="2 3">
    <name type="scientific">Dyadobacter jejuensis</name>
    <dbReference type="NCBI Taxonomy" id="1082580"/>
    <lineage>
        <taxon>Bacteria</taxon>
        <taxon>Pseudomonadati</taxon>
        <taxon>Bacteroidota</taxon>
        <taxon>Cytophagia</taxon>
        <taxon>Cytophagales</taxon>
        <taxon>Spirosomataceae</taxon>
        <taxon>Dyadobacter</taxon>
    </lineage>
</organism>
<evidence type="ECO:0008006" key="4">
    <source>
        <dbReference type="Google" id="ProtNLM"/>
    </source>
</evidence>
<accession>A0A316AT09</accession>